<accession>A0A6P0B712</accession>
<dbReference type="SUPFAM" id="SSF158837">
    <property type="entry name" value="AGR C 984p-like"/>
    <property type="match status" value="1"/>
</dbReference>
<evidence type="ECO:0000313" key="1">
    <source>
        <dbReference type="EMBL" id="NEI34771.1"/>
    </source>
</evidence>
<dbReference type="AlphaFoldDB" id="A0A6P0B712"/>
<dbReference type="InterPro" id="IPR023157">
    <property type="entry name" value="AGR-C-984p-like_sf"/>
</dbReference>
<name>A0A6P0B712_RHILE</name>
<sequence length="44" mass="5011">MKKVLESDLSDSSSFANSLSDIFAEMLWTMREASCWRKLAVGLR</sequence>
<protein>
    <submittedName>
        <fullName evidence="1">Uncharacterized protein</fullName>
    </submittedName>
</protein>
<dbReference type="EMBL" id="WUEZ01000012">
    <property type="protein sequence ID" value="NEI34771.1"/>
    <property type="molecule type" value="Genomic_DNA"/>
</dbReference>
<dbReference type="Proteomes" id="UP000471560">
    <property type="component" value="Unassembled WGS sequence"/>
</dbReference>
<organism evidence="1 2">
    <name type="scientific">Rhizobium leguminosarum</name>
    <dbReference type="NCBI Taxonomy" id="384"/>
    <lineage>
        <taxon>Bacteria</taxon>
        <taxon>Pseudomonadati</taxon>
        <taxon>Pseudomonadota</taxon>
        <taxon>Alphaproteobacteria</taxon>
        <taxon>Hyphomicrobiales</taxon>
        <taxon>Rhizobiaceae</taxon>
        <taxon>Rhizobium/Agrobacterium group</taxon>
        <taxon>Rhizobium</taxon>
    </lineage>
</organism>
<comment type="caution">
    <text evidence="1">The sequence shown here is derived from an EMBL/GenBank/DDBJ whole genome shotgun (WGS) entry which is preliminary data.</text>
</comment>
<reference evidence="1 2" key="1">
    <citation type="submission" date="2019-12" db="EMBL/GenBank/DDBJ databases">
        <title>Rhizobium genotypes associated with high levels of biological nitrogen fixation by grain legumes in a temperate-maritime cropping system.</title>
        <authorList>
            <person name="Maluk M."/>
            <person name="Francesc Ferrando Molina F."/>
            <person name="Lopez Del Egido L."/>
            <person name="Lafos M."/>
            <person name="Langarica-Fuentes A."/>
            <person name="Gebre Yohannes G."/>
            <person name="Young M.W."/>
            <person name="Martin P."/>
            <person name="Gantlett R."/>
            <person name="Kenicer G."/>
            <person name="Hawes C."/>
            <person name="Begg G.S."/>
            <person name="Quilliam R.S."/>
            <person name="Squire G.R."/>
            <person name="Poole P.S."/>
            <person name="Young P.W."/>
            <person name="Iannetta P.M."/>
            <person name="James E.K."/>
        </authorList>
    </citation>
    <scope>NUCLEOTIDE SEQUENCE [LARGE SCALE GENOMIC DNA]</scope>
    <source>
        <strain evidence="1 2">JHI1096</strain>
    </source>
</reference>
<gene>
    <name evidence="1" type="ORF">GR204_12280</name>
</gene>
<proteinExistence type="predicted"/>
<evidence type="ECO:0000313" key="2">
    <source>
        <dbReference type="Proteomes" id="UP000471560"/>
    </source>
</evidence>